<keyword evidence="7" id="KW-0472">Membrane</keyword>
<evidence type="ECO:0000256" key="5">
    <source>
        <dbReference type="ARBA" id="ARBA00022985"/>
    </source>
</evidence>
<dbReference type="Gene3D" id="3.90.550.10">
    <property type="entry name" value="Spore Coat Polysaccharide Biosynthesis Protein SpsA, Chain A"/>
    <property type="match status" value="1"/>
</dbReference>
<evidence type="ECO:0000313" key="9">
    <source>
        <dbReference type="EMBL" id="KKP87061.1"/>
    </source>
</evidence>
<evidence type="ECO:0000256" key="7">
    <source>
        <dbReference type="ARBA" id="ARBA00023136"/>
    </source>
</evidence>
<dbReference type="AlphaFoldDB" id="A0A0G0DEC3"/>
<dbReference type="Proteomes" id="UP000034536">
    <property type="component" value="Unassembled WGS sequence"/>
</dbReference>
<dbReference type="InterPro" id="IPR050256">
    <property type="entry name" value="Glycosyltransferase_2"/>
</dbReference>
<dbReference type="SUPFAM" id="SSF53448">
    <property type="entry name" value="Nucleotide-diphospho-sugar transferases"/>
    <property type="match status" value="1"/>
</dbReference>
<sequence>MISVIVPFHNEKENLPLLIDGLLIQLDKTKEKFEIILVDDGSSDNFLPPKAGFNFQPNVKLLKHKKKLGKGQGLKTGVENTKGEIIVFMDADLQDDPSDFPRFFEKIKEGYDFVNGMREKRKDNPVVKFYSKIVAWFLREFLNSPYTDINCGYKVFRKEVLRDFTFYGNNFRFFPLAVFYNGYKVTEINVKNNPRKYGKSKF</sequence>
<name>A0A0G0DEC3_9BACT</name>
<keyword evidence="4" id="KW-0812">Transmembrane</keyword>
<reference evidence="9 10" key="1">
    <citation type="journal article" date="2015" name="Nature">
        <title>rRNA introns, odd ribosomes, and small enigmatic genomes across a large radiation of phyla.</title>
        <authorList>
            <person name="Brown C.T."/>
            <person name="Hug L.A."/>
            <person name="Thomas B.C."/>
            <person name="Sharon I."/>
            <person name="Castelle C.J."/>
            <person name="Singh A."/>
            <person name="Wilkins M.J."/>
            <person name="Williams K.H."/>
            <person name="Banfield J.F."/>
        </authorList>
    </citation>
    <scope>NUCLEOTIDE SEQUENCE [LARGE SCALE GENOMIC DNA]</scope>
</reference>
<evidence type="ECO:0000256" key="4">
    <source>
        <dbReference type="ARBA" id="ARBA00022692"/>
    </source>
</evidence>
<dbReference type="PANTHER" id="PTHR48090">
    <property type="entry name" value="UNDECAPRENYL-PHOSPHATE 4-DEOXY-4-FORMAMIDO-L-ARABINOSE TRANSFERASE-RELATED"/>
    <property type="match status" value="1"/>
</dbReference>
<keyword evidence="1" id="KW-1003">Cell membrane</keyword>
<feature type="non-terminal residue" evidence="9">
    <location>
        <position position="202"/>
    </location>
</feature>
<evidence type="ECO:0000256" key="2">
    <source>
        <dbReference type="ARBA" id="ARBA00022676"/>
    </source>
</evidence>
<dbReference type="Pfam" id="PF00535">
    <property type="entry name" value="Glycos_transf_2"/>
    <property type="match status" value="1"/>
</dbReference>
<feature type="domain" description="Glycosyltransferase 2-like" evidence="8">
    <location>
        <begin position="3"/>
        <end position="160"/>
    </location>
</feature>
<comment type="caution">
    <text evidence="9">The sequence shown here is derived from an EMBL/GenBank/DDBJ whole genome shotgun (WGS) entry which is preliminary data.</text>
</comment>
<dbReference type="GO" id="GO:0005886">
    <property type="term" value="C:plasma membrane"/>
    <property type="evidence" value="ECO:0007669"/>
    <property type="project" value="TreeGrafter"/>
</dbReference>
<accession>A0A0G0DEC3</accession>
<dbReference type="GO" id="GO:0016757">
    <property type="term" value="F:glycosyltransferase activity"/>
    <property type="evidence" value="ECO:0007669"/>
    <property type="project" value="UniProtKB-KW"/>
</dbReference>
<evidence type="ECO:0000256" key="1">
    <source>
        <dbReference type="ARBA" id="ARBA00022475"/>
    </source>
</evidence>
<dbReference type="InterPro" id="IPR029044">
    <property type="entry name" value="Nucleotide-diphossugar_trans"/>
</dbReference>
<gene>
    <name evidence="9" type="ORF">UR89_C0008G0033</name>
</gene>
<organism evidence="9 10">
    <name type="scientific">Candidatus Roizmanbacteria bacterium GW2011_GWA2_35_8</name>
    <dbReference type="NCBI Taxonomy" id="1618479"/>
    <lineage>
        <taxon>Bacteria</taxon>
        <taxon>Candidatus Roizmaniibacteriota</taxon>
    </lineage>
</organism>
<evidence type="ECO:0000256" key="3">
    <source>
        <dbReference type="ARBA" id="ARBA00022679"/>
    </source>
</evidence>
<keyword evidence="6" id="KW-1133">Transmembrane helix</keyword>
<protein>
    <submittedName>
        <fullName evidence="9">Glycosyl transferase</fullName>
    </submittedName>
</protein>
<dbReference type="InterPro" id="IPR001173">
    <property type="entry name" value="Glyco_trans_2-like"/>
</dbReference>
<keyword evidence="5" id="KW-0448">Lipopolysaccharide biosynthesis</keyword>
<keyword evidence="2" id="KW-0328">Glycosyltransferase</keyword>
<dbReference type="EMBL" id="LBQX01000008">
    <property type="protein sequence ID" value="KKP87061.1"/>
    <property type="molecule type" value="Genomic_DNA"/>
</dbReference>
<dbReference type="GO" id="GO:0009103">
    <property type="term" value="P:lipopolysaccharide biosynthetic process"/>
    <property type="evidence" value="ECO:0007669"/>
    <property type="project" value="UniProtKB-KW"/>
</dbReference>
<dbReference type="PANTHER" id="PTHR48090:SF3">
    <property type="entry name" value="UNDECAPRENYL-PHOSPHATE 4-DEOXY-4-FORMAMIDO-L-ARABINOSE TRANSFERASE"/>
    <property type="match status" value="1"/>
</dbReference>
<evidence type="ECO:0000313" key="10">
    <source>
        <dbReference type="Proteomes" id="UP000034536"/>
    </source>
</evidence>
<evidence type="ECO:0000256" key="6">
    <source>
        <dbReference type="ARBA" id="ARBA00022989"/>
    </source>
</evidence>
<keyword evidence="3 9" id="KW-0808">Transferase</keyword>
<proteinExistence type="predicted"/>
<evidence type="ECO:0000259" key="8">
    <source>
        <dbReference type="Pfam" id="PF00535"/>
    </source>
</evidence>